<evidence type="ECO:0000313" key="2">
    <source>
        <dbReference type="Proteomes" id="UP000078550"/>
    </source>
</evidence>
<dbReference type="EMBL" id="FLRE01000007">
    <property type="protein sequence ID" value="SBT30918.1"/>
    <property type="molecule type" value="Genomic_DNA"/>
</dbReference>
<organism evidence="1 2">
    <name type="scientific">Plasmodium ovale wallikeri</name>
    <dbReference type="NCBI Taxonomy" id="864142"/>
    <lineage>
        <taxon>Eukaryota</taxon>
        <taxon>Sar</taxon>
        <taxon>Alveolata</taxon>
        <taxon>Apicomplexa</taxon>
        <taxon>Aconoidasida</taxon>
        <taxon>Haemosporida</taxon>
        <taxon>Plasmodiidae</taxon>
        <taxon>Plasmodium</taxon>
        <taxon>Plasmodium (Plasmodium)</taxon>
    </lineage>
</organism>
<protein>
    <submittedName>
        <fullName evidence="1">Uncharacterized protein</fullName>
    </submittedName>
</protein>
<dbReference type="Proteomes" id="UP000078550">
    <property type="component" value="Unassembled WGS sequence"/>
</dbReference>
<proteinExistence type="predicted"/>
<name>A0A1A8YH92_PLAOA</name>
<accession>A0A1A8YH92</accession>
<dbReference type="AlphaFoldDB" id="A0A1A8YH92"/>
<evidence type="ECO:0000313" key="1">
    <source>
        <dbReference type="EMBL" id="SBT30918.1"/>
    </source>
</evidence>
<reference evidence="2" key="1">
    <citation type="submission" date="2016-05" db="EMBL/GenBank/DDBJ databases">
        <authorList>
            <person name="Naeem Raeece"/>
        </authorList>
    </citation>
    <scope>NUCLEOTIDE SEQUENCE [LARGE SCALE GENOMIC DNA]</scope>
</reference>
<sequence length="90" mass="10491">MCEQNVRVKRADIFPSKATWQLCKKKKKNRKLALRLLEDSDAAAVTLPITRKKANTDAQVNGKVNPNMYGKNWLSKWRINSDKMRSIKFR</sequence>
<gene>
    <name evidence="1" type="ORF">POVWA2_001440</name>
</gene>